<reference evidence="2" key="1">
    <citation type="journal article" date="2019" name="Int. J. Syst. Evol. Microbiol.">
        <title>The Global Catalogue of Microorganisms (GCM) 10K type strain sequencing project: providing services to taxonomists for standard genome sequencing and annotation.</title>
        <authorList>
            <consortium name="The Broad Institute Genomics Platform"/>
            <consortium name="The Broad Institute Genome Sequencing Center for Infectious Disease"/>
            <person name="Wu L."/>
            <person name="Ma J."/>
        </authorList>
    </citation>
    <scope>NUCLEOTIDE SEQUENCE [LARGE SCALE GENOMIC DNA]</scope>
    <source>
        <strain evidence="2">CGMCC 1.12295</strain>
    </source>
</reference>
<dbReference type="RefSeq" id="WP_380772695.1">
    <property type="nucleotide sequence ID" value="NZ_JBHUEO010000008.1"/>
</dbReference>
<keyword evidence="2" id="KW-1185">Reference proteome</keyword>
<dbReference type="Gene3D" id="3.30.1780.10">
    <property type="entry name" value="ornithine cyclodeaminase, domain 1"/>
    <property type="match status" value="1"/>
</dbReference>
<proteinExistence type="predicted"/>
<dbReference type="Gene3D" id="3.40.50.720">
    <property type="entry name" value="NAD(P)-binding Rossmann-like Domain"/>
    <property type="match status" value="1"/>
</dbReference>
<name>A0ABW4KFK4_9BACI</name>
<dbReference type="Proteomes" id="UP001597301">
    <property type="component" value="Unassembled WGS sequence"/>
</dbReference>
<dbReference type="EMBL" id="JBHUEO010000008">
    <property type="protein sequence ID" value="MFD1706134.1"/>
    <property type="molecule type" value="Genomic_DNA"/>
</dbReference>
<protein>
    <submittedName>
        <fullName evidence="1">Ornithine cyclodeaminase family protein</fullName>
    </submittedName>
</protein>
<dbReference type="Pfam" id="PF02423">
    <property type="entry name" value="OCD_Mu_crystall"/>
    <property type="match status" value="1"/>
</dbReference>
<organism evidence="1 2">
    <name type="scientific">Siminovitchia sediminis</name>
    <dbReference type="NCBI Taxonomy" id="1274353"/>
    <lineage>
        <taxon>Bacteria</taxon>
        <taxon>Bacillati</taxon>
        <taxon>Bacillota</taxon>
        <taxon>Bacilli</taxon>
        <taxon>Bacillales</taxon>
        <taxon>Bacillaceae</taxon>
        <taxon>Siminovitchia</taxon>
    </lineage>
</organism>
<evidence type="ECO:0000313" key="1">
    <source>
        <dbReference type="EMBL" id="MFD1706134.1"/>
    </source>
</evidence>
<dbReference type="InterPro" id="IPR003462">
    <property type="entry name" value="ODC_Mu_crystall"/>
</dbReference>
<dbReference type="PANTHER" id="PTHR13812">
    <property type="entry name" value="KETIMINE REDUCTASE MU-CRYSTALLIN"/>
    <property type="match status" value="1"/>
</dbReference>
<sequence length="339" mass="37747">MIINYHHILYLSQGDIESIDLNMSEAINITAETFVEHGLDKVIMPDKTSIDVEGNKFFHSMPAMVQAKDSVGVKWVSYYPGNKISNHVPDASCIIILNDTSTGLPLCIMEGLYITYIRTAAAAAVTAKKLGNPHAKSLGIIGAGELSRWSLKAILSAVPSIKQVRVKSRTTQSRDKFCDEMQELYKEVEFIKDESMELLVSESDIVVSTTPQPLTPFLEFDWLKKGGLALPLDMIAAWKIDCLEKADHVVTDDKRFLSELISQKYGNVPAERQFIEFGEVMKNEEPMWSNEKKIIAFMNGVGSTDVTVGKYIYDKAKNENIGTVLPLLGNRSDAVVLKH</sequence>
<dbReference type="PIRSF" id="PIRSF001439">
    <property type="entry name" value="CryM"/>
    <property type="match status" value="1"/>
</dbReference>
<accession>A0ABW4KFK4</accession>
<gene>
    <name evidence="1" type="ORF">ACFSCZ_05105</name>
</gene>
<comment type="caution">
    <text evidence="1">The sequence shown here is derived from an EMBL/GenBank/DDBJ whole genome shotgun (WGS) entry which is preliminary data.</text>
</comment>
<dbReference type="InterPro" id="IPR036291">
    <property type="entry name" value="NAD(P)-bd_dom_sf"/>
</dbReference>
<evidence type="ECO:0000313" key="2">
    <source>
        <dbReference type="Proteomes" id="UP001597301"/>
    </source>
</evidence>
<dbReference type="PANTHER" id="PTHR13812:SF19">
    <property type="entry name" value="KETIMINE REDUCTASE MU-CRYSTALLIN"/>
    <property type="match status" value="1"/>
</dbReference>
<dbReference type="InterPro" id="IPR023401">
    <property type="entry name" value="ODC_N"/>
</dbReference>
<dbReference type="SUPFAM" id="SSF51735">
    <property type="entry name" value="NAD(P)-binding Rossmann-fold domains"/>
    <property type="match status" value="1"/>
</dbReference>